<dbReference type="EnsemblFungi" id="MVLG_00580T0">
    <property type="protein sequence ID" value="MVLG_00580T0"/>
    <property type="gene ID" value="MVLG_00580"/>
</dbReference>
<feature type="compositionally biased region" description="Low complexity" evidence="1">
    <location>
        <begin position="1266"/>
        <end position="1275"/>
    </location>
</feature>
<feature type="compositionally biased region" description="Low complexity" evidence="1">
    <location>
        <begin position="668"/>
        <end position="678"/>
    </location>
</feature>
<feature type="compositionally biased region" description="Basic and acidic residues" evidence="1">
    <location>
        <begin position="309"/>
        <end position="326"/>
    </location>
</feature>
<dbReference type="STRING" id="683840.U5GZH8"/>
<feature type="compositionally biased region" description="Pro residues" evidence="1">
    <location>
        <begin position="240"/>
        <end position="264"/>
    </location>
</feature>
<accession>U5GZH8</accession>
<feature type="compositionally biased region" description="Pro residues" evidence="1">
    <location>
        <begin position="124"/>
        <end position="134"/>
    </location>
</feature>
<sequence>MKRSYGQTSSPATASQAGAAATYKSGPQPSPAPSNTPQPSQAPPPLPPGPPPQPPSASGPQQPNPYANYGYPAAYAAAQHGAHPQYPAYGYGGAAAQVPTGTTSPYLNYAPPQAAYAAYSGGMVPPPPPPPGYPSPQTYYPQPGQQQHQGAQPPYGAPAYGYPAPNGSAPYAGAPGAYPPPPPGNVYPIPPPQHGLPSPQGAPPYKRTRYEGGPVPPLPPGPAPPPPALPPVGGSSSRGGPPPPRGQYDRGPPPPSAHRGPPPLSRYDDRFDGPPPPGPYRDDPRDRLPPPPPGHYDRGDRYGPPPPSRYDDRRPPPPSLRRDERLPPPPGPAYRDQGSPGPRGGAPRGPAFAPRDGPSRPPRGGVGRSGGGAGGGGGGRPVSALPGAGRAGFVSSPAKRGDRFAAVDAPRGPRNARVNAIPPHGQKKERKWGARTMGSGGGPGGSGKEKSGDGRTLTDFRIAGLEITELKWTWAAKAQALVKALVEADAAKSTEKENGDGVKGTTKDDATAPTKKKTKSQRKAERRRAAKAAAAVVEEPTSNAGLNPEDESAQEDGDDEVDGEPVSTSLSPSQKNTKKSKHMRDEDEDSESRGEGDVDATMPKKVKADTGEVVKLESVEPKPEVEAEAEAAESSLAAQEDVDGEPVEVKEEEENKSADADATEPEEPVAAPTPVAASNPPPFKLSAANSAPPANAPTGPAAERPPSDRENSRLRIYFSSPVDSVSTYINPGGNGSVRGATVELQASTRDTSMAPPTIEEEVASANDEAVVEEAVKPEGVSGGAETTAEAPANDEAEVDGDDVHSLPLEGGPLENTAETTEPAAEVQASVEPDVTAAAAFQDEAVEVNADTDAGDVSMSSVYPPDPYAQGQPSITGSTHGDGTEDKPRESSVVPGTNLLPHLTPPEPSADRISISYARNTRRMVLDAEVVESVKIFRAEGRIELGVLLRPAYMGDGEDAVPDEFRVCQGILIEALDREHDDYLVIDRLSLEAAWRTRAANDETKDTTEEAKEGETEDPELDPLLPPLHHLLATSLSDETGATALSVAPGFTRDRITVIARFDRSNPLTEARWVKTGEIDQWITGLALEKKDDKLSAWKGKIVVHDPEPPPTIQDALDAWTSSSSIGSLADRKAFVSGHMSDIDNVLEILLRLARGDTRSHYNTNHSSSTGPSVPVLAASLSAPYPDSQTQVSLAVLAMFRLSVQTAEKAGLDTQEVHRQVSEIVKGVPHHMQFKALDGMFVEYRKKNKAIAPTILAPAKAKEAEVSAQPAQASMPAPAPPPPATDVPAKETPAVEKGAPVVAKE</sequence>
<dbReference type="InParanoid" id="U5GZH8"/>
<feature type="region of interest" description="Disordered" evidence="1">
    <location>
        <begin position="1261"/>
        <end position="1304"/>
    </location>
</feature>
<feature type="compositionally biased region" description="Acidic residues" evidence="1">
    <location>
        <begin position="548"/>
        <end position="563"/>
    </location>
</feature>
<feature type="compositionally biased region" description="Polar residues" evidence="1">
    <location>
        <begin position="566"/>
        <end position="575"/>
    </location>
</feature>
<feature type="compositionally biased region" description="Low complexity" evidence="1">
    <location>
        <begin position="58"/>
        <end position="69"/>
    </location>
</feature>
<feature type="compositionally biased region" description="Gly residues" evidence="1">
    <location>
        <begin position="364"/>
        <end position="380"/>
    </location>
</feature>
<protein>
    <submittedName>
        <fullName evidence="2 3">Uncharacterized protein</fullName>
    </submittedName>
</protein>
<proteinExistence type="predicted"/>
<feature type="compositionally biased region" description="Basic and acidic residues" evidence="1">
    <location>
        <begin position="647"/>
        <end position="659"/>
    </location>
</feature>
<dbReference type="OrthoDB" id="431557at2759"/>
<feature type="compositionally biased region" description="Polar residues" evidence="1">
    <location>
        <begin position="870"/>
        <end position="880"/>
    </location>
</feature>
<feature type="region of interest" description="Disordered" evidence="1">
    <location>
        <begin position="1"/>
        <end position="69"/>
    </location>
</feature>
<gene>
    <name evidence="2" type="ORF">MVLG_00580</name>
</gene>
<feature type="region of interest" description="Disordered" evidence="1">
    <location>
        <begin position="774"/>
        <end position="828"/>
    </location>
</feature>
<feature type="compositionally biased region" description="Low complexity" evidence="1">
    <location>
        <begin position="135"/>
        <end position="176"/>
    </location>
</feature>
<reference evidence="3" key="4">
    <citation type="submission" date="2015-06" db="UniProtKB">
        <authorList>
            <consortium name="EnsemblFungi"/>
        </authorList>
    </citation>
    <scope>IDENTIFICATION</scope>
</reference>
<feature type="compositionally biased region" description="Basic and acidic residues" evidence="1">
    <location>
        <begin position="606"/>
        <end position="625"/>
    </location>
</feature>
<feature type="compositionally biased region" description="Basic and acidic residues" evidence="1">
    <location>
        <begin position="998"/>
        <end position="1013"/>
    </location>
</feature>
<evidence type="ECO:0000256" key="1">
    <source>
        <dbReference type="SAM" id="MobiDB-lite"/>
    </source>
</evidence>
<dbReference type="PRINTS" id="PR01217">
    <property type="entry name" value="PRICHEXTENSN"/>
</dbReference>
<feature type="compositionally biased region" description="Pro residues" evidence="1">
    <location>
        <begin position="177"/>
        <end position="194"/>
    </location>
</feature>
<organism evidence="2">
    <name type="scientific">Microbotryum lychnidis-dioicae (strain p1A1 Lamole / MvSl-1064)</name>
    <name type="common">Anther smut fungus</name>
    <dbReference type="NCBI Taxonomy" id="683840"/>
    <lineage>
        <taxon>Eukaryota</taxon>
        <taxon>Fungi</taxon>
        <taxon>Dikarya</taxon>
        <taxon>Basidiomycota</taxon>
        <taxon>Pucciniomycotina</taxon>
        <taxon>Microbotryomycetes</taxon>
        <taxon>Microbotryales</taxon>
        <taxon>Microbotryaceae</taxon>
        <taxon>Microbotryum</taxon>
    </lineage>
</organism>
<evidence type="ECO:0000313" key="2">
    <source>
        <dbReference type="EMBL" id="KDE09260.1"/>
    </source>
</evidence>
<dbReference type="HOGENOM" id="CLU_269377_0_0_1"/>
<feature type="region of interest" description="Disordered" evidence="1">
    <location>
        <begin position="86"/>
        <end position="455"/>
    </location>
</feature>
<evidence type="ECO:0000313" key="4">
    <source>
        <dbReference type="Proteomes" id="UP000017200"/>
    </source>
</evidence>
<dbReference type="EMBL" id="GL541645">
    <property type="protein sequence ID" value="KDE09260.1"/>
    <property type="molecule type" value="Genomic_DNA"/>
</dbReference>
<feature type="region of interest" description="Disordered" evidence="1">
    <location>
        <begin position="490"/>
        <end position="716"/>
    </location>
</feature>
<feature type="compositionally biased region" description="Pro residues" evidence="1">
    <location>
        <begin position="28"/>
        <end position="57"/>
    </location>
</feature>
<reference evidence="2 4" key="3">
    <citation type="journal article" date="2015" name="BMC Genomics">
        <title>Sex and parasites: genomic and transcriptomic analysis of Microbotryum lychnidis-dioicae, the biotrophic and plant-castrating anther smut fungus.</title>
        <authorList>
            <person name="Perlin M.H."/>
            <person name="Amselem J."/>
            <person name="Fontanillas E."/>
            <person name="Toh S.S."/>
            <person name="Chen Z."/>
            <person name="Goldberg J."/>
            <person name="Duplessis S."/>
            <person name="Henrissat B."/>
            <person name="Young S."/>
            <person name="Zeng Q."/>
            <person name="Aguileta G."/>
            <person name="Petit E."/>
            <person name="Badouin H."/>
            <person name="Andrews J."/>
            <person name="Razeeq D."/>
            <person name="Gabaldon T."/>
            <person name="Quesneville H."/>
            <person name="Giraud T."/>
            <person name="Hood M.E."/>
            <person name="Schultz D.J."/>
            <person name="Cuomo C.A."/>
        </authorList>
    </citation>
    <scope>NUCLEOTIDE SEQUENCE [LARGE SCALE GENOMIC DNA]</scope>
    <source>
        <strain evidence="2">P1A1 Lamole</strain>
        <strain evidence="4">p1A1 Lamole</strain>
    </source>
</reference>
<feature type="compositionally biased region" description="Low complexity" evidence="1">
    <location>
        <begin position="86"/>
        <end position="97"/>
    </location>
</feature>
<dbReference type="EMBL" id="AEIJ01000049">
    <property type="status" value="NOT_ANNOTATED_CDS"/>
    <property type="molecule type" value="Genomic_DNA"/>
</dbReference>
<feature type="compositionally biased region" description="Low complexity" evidence="1">
    <location>
        <begin position="686"/>
        <end position="702"/>
    </location>
</feature>
<name>U5GZH8_USTV1</name>
<feature type="region of interest" description="Disordered" evidence="1">
    <location>
        <begin position="854"/>
        <end position="911"/>
    </location>
</feature>
<evidence type="ECO:0000313" key="3">
    <source>
        <dbReference type="EnsemblFungi" id="MVLG_00580T0"/>
    </source>
</evidence>
<reference evidence="4" key="1">
    <citation type="submission" date="2010-11" db="EMBL/GenBank/DDBJ databases">
        <title>The genome sequence of Microbotryum violaceum strain p1A1 Lamole.</title>
        <authorList>
            <person name="Cuomo C."/>
            <person name="Perlin M."/>
            <person name="Young S.K."/>
            <person name="Zeng Q."/>
            <person name="Gargeya S."/>
            <person name="Alvarado L."/>
            <person name="Berlin A."/>
            <person name="Chapman S.B."/>
            <person name="Chen Z."/>
            <person name="Freedman E."/>
            <person name="Gellesch M."/>
            <person name="Goldberg J."/>
            <person name="Griggs A."/>
            <person name="Gujja S."/>
            <person name="Heilman E."/>
            <person name="Heiman D."/>
            <person name="Howarth C."/>
            <person name="Mehta T."/>
            <person name="Neiman D."/>
            <person name="Pearson M."/>
            <person name="Roberts A."/>
            <person name="Saif S."/>
            <person name="Shea T."/>
            <person name="Shenoy N."/>
            <person name="Sisk P."/>
            <person name="Stolte C."/>
            <person name="Sykes S."/>
            <person name="White J."/>
            <person name="Yandava C."/>
            <person name="Haas B."/>
            <person name="Nusbaum C."/>
            <person name="Birren B."/>
        </authorList>
    </citation>
    <scope>NUCLEOTIDE SEQUENCE [LARGE SCALE GENOMIC DNA]</scope>
    <source>
        <strain evidence="4">p1A1 Lamole</strain>
    </source>
</reference>
<keyword evidence="4" id="KW-1185">Reference proteome</keyword>
<dbReference type="OMA" id="RIYFHTP"/>
<reference evidence="2" key="2">
    <citation type="submission" date="2010-11" db="EMBL/GenBank/DDBJ databases">
        <authorList>
            <consortium name="The Broad Institute Genome Sequencing Platform"/>
            <person name="Earl A."/>
            <person name="Ward D."/>
            <person name="Feldgarden M."/>
            <person name="Gevers D."/>
            <person name="Butler R."/>
            <person name="Young S.K."/>
            <person name="Zeng Q."/>
            <person name="Gargeya S."/>
            <person name="Fitzgerald M."/>
            <person name="Haas B."/>
            <person name="Abouelleil A."/>
            <person name="Alvarado L."/>
            <person name="Arachchi H.M."/>
            <person name="Berlin A."/>
            <person name="Brown A."/>
            <person name="Chapman S.B."/>
            <person name="Chen Z."/>
            <person name="Dunbar C."/>
            <person name="Freedman E."/>
            <person name="Gearin G."/>
            <person name="Gellesch M."/>
            <person name="Goldberg J."/>
            <person name="Griggs A."/>
            <person name="Gujja S."/>
            <person name="Heilman E."/>
            <person name="Heiman D."/>
            <person name="Howarth C."/>
            <person name="Larson L."/>
            <person name="Lui A."/>
            <person name="MacDonald P.J.P."/>
            <person name="Mehta T."/>
            <person name="Montmayeur A."/>
            <person name="Murphy C."/>
            <person name="Neiman D."/>
            <person name="Pearson M."/>
            <person name="Priest M."/>
            <person name="Roberts A."/>
            <person name="Saif S."/>
            <person name="Shea T."/>
            <person name="Shenoy N."/>
            <person name="Sisk P."/>
            <person name="Stolte C."/>
            <person name="Sykes S."/>
            <person name="White J."/>
            <person name="Yandava C."/>
            <person name="Wortman J."/>
            <person name="Nusbaum C."/>
            <person name="Birren B."/>
        </authorList>
    </citation>
    <scope>NUCLEOTIDE SEQUENCE</scope>
    <source>
        <strain evidence="2">P1A1 Lamole</strain>
    </source>
</reference>
<feature type="compositionally biased region" description="Basic residues" evidence="1">
    <location>
        <begin position="514"/>
        <end position="530"/>
    </location>
</feature>
<dbReference type="Proteomes" id="UP000017200">
    <property type="component" value="Unassembled WGS sequence"/>
</dbReference>
<feature type="compositionally biased region" description="Low complexity" evidence="1">
    <location>
        <begin position="105"/>
        <end position="119"/>
    </location>
</feature>
<feature type="compositionally biased region" description="Low complexity" evidence="1">
    <location>
        <begin position="1"/>
        <end position="22"/>
    </location>
</feature>
<feature type="compositionally biased region" description="Low complexity" evidence="1">
    <location>
        <begin position="816"/>
        <end position="825"/>
    </location>
</feature>
<feature type="compositionally biased region" description="Basic and acidic residues" evidence="1">
    <location>
        <begin position="490"/>
        <end position="510"/>
    </location>
</feature>
<feature type="region of interest" description="Disordered" evidence="1">
    <location>
        <begin position="998"/>
        <end position="1023"/>
    </location>
</feature>
<feature type="compositionally biased region" description="Pro residues" evidence="1">
    <location>
        <begin position="214"/>
        <end position="230"/>
    </location>
</feature>